<sequence length="38" mass="4076">MRIEDVAPLLITAGAESMVVGRALLTPEQARPLERSAL</sequence>
<evidence type="ECO:0000313" key="1">
    <source>
        <dbReference type="EMBL" id="AFM19812.1"/>
    </source>
</evidence>
<dbReference type="EMBL" id="CP003053">
    <property type="protein sequence ID" value="AFM19812.1"/>
    <property type="molecule type" value="Genomic_DNA"/>
</dbReference>
<evidence type="ECO:0000313" key="2">
    <source>
        <dbReference type="Proteomes" id="UP000006057"/>
    </source>
</evidence>
<gene>
    <name evidence="1" type="ordered locus">Mycch_5126</name>
</gene>
<proteinExistence type="predicted"/>
<name>I4BRA5_MYCCN</name>
<dbReference type="PATRIC" id="fig|710421.3.peg.5109"/>
<accession>I4BRA5</accession>
<keyword evidence="2" id="KW-1185">Reference proteome</keyword>
<dbReference type="KEGG" id="mcb:Mycch_5126"/>
<dbReference type="Proteomes" id="UP000006057">
    <property type="component" value="Chromosome"/>
</dbReference>
<dbReference type="AlphaFoldDB" id="I4BRA5"/>
<protein>
    <submittedName>
        <fullName evidence="1">Uncharacterized protein</fullName>
    </submittedName>
</protein>
<organism evidence="1 2">
    <name type="scientific">Mycolicibacterium chubuense (strain NBB4)</name>
    <name type="common">Mycobacterium chubuense</name>
    <dbReference type="NCBI Taxonomy" id="710421"/>
    <lineage>
        <taxon>Bacteria</taxon>
        <taxon>Bacillati</taxon>
        <taxon>Actinomycetota</taxon>
        <taxon>Actinomycetes</taxon>
        <taxon>Mycobacteriales</taxon>
        <taxon>Mycobacteriaceae</taxon>
        <taxon>Mycolicibacterium</taxon>
    </lineage>
</organism>
<dbReference type="HOGENOM" id="CLU_3330387_0_0_11"/>
<reference evidence="1 2" key="1">
    <citation type="submission" date="2012-06" db="EMBL/GenBank/DDBJ databases">
        <title>Complete sequence of chromosome of Mycobacterium chubuense NBB4.</title>
        <authorList>
            <consortium name="US DOE Joint Genome Institute"/>
            <person name="Lucas S."/>
            <person name="Han J."/>
            <person name="Lapidus A."/>
            <person name="Cheng J.-F."/>
            <person name="Goodwin L."/>
            <person name="Pitluck S."/>
            <person name="Peters L."/>
            <person name="Mikhailova N."/>
            <person name="Teshima H."/>
            <person name="Detter J.C."/>
            <person name="Han C."/>
            <person name="Tapia R."/>
            <person name="Land M."/>
            <person name="Hauser L."/>
            <person name="Kyrpides N."/>
            <person name="Ivanova N."/>
            <person name="Pagani I."/>
            <person name="Mattes T."/>
            <person name="Holmes A."/>
            <person name="Rutledge P."/>
            <person name="Paulsen I."/>
            <person name="Coleman N."/>
            <person name="Woyke T."/>
        </authorList>
    </citation>
    <scope>NUCLEOTIDE SEQUENCE [LARGE SCALE GENOMIC DNA]</scope>
    <source>
        <strain evidence="1 2">NBB4</strain>
    </source>
</reference>